<organism evidence="5 6">
    <name type="scientific">Brenthis ino</name>
    <name type="common">lesser marbled fritillary</name>
    <dbReference type="NCBI Taxonomy" id="405034"/>
    <lineage>
        <taxon>Eukaryota</taxon>
        <taxon>Metazoa</taxon>
        <taxon>Ecdysozoa</taxon>
        <taxon>Arthropoda</taxon>
        <taxon>Hexapoda</taxon>
        <taxon>Insecta</taxon>
        <taxon>Pterygota</taxon>
        <taxon>Neoptera</taxon>
        <taxon>Endopterygota</taxon>
        <taxon>Lepidoptera</taxon>
        <taxon>Glossata</taxon>
        <taxon>Ditrysia</taxon>
        <taxon>Papilionoidea</taxon>
        <taxon>Nymphalidae</taxon>
        <taxon>Heliconiinae</taxon>
        <taxon>Argynnini</taxon>
        <taxon>Brenthis</taxon>
    </lineage>
</organism>
<feature type="region of interest" description="Disordered" evidence="4">
    <location>
        <begin position="1220"/>
        <end position="1242"/>
    </location>
</feature>
<dbReference type="InterPro" id="IPR002110">
    <property type="entry name" value="Ankyrin_rpt"/>
</dbReference>
<dbReference type="OrthoDB" id="10258888at2759"/>
<feature type="compositionally biased region" description="Basic residues" evidence="4">
    <location>
        <begin position="637"/>
        <end position="653"/>
    </location>
</feature>
<protein>
    <submittedName>
        <fullName evidence="5">Uncharacterized protein</fullName>
    </submittedName>
</protein>
<feature type="repeat" description="ANK" evidence="3">
    <location>
        <begin position="374"/>
        <end position="396"/>
    </location>
</feature>
<evidence type="ECO:0000256" key="3">
    <source>
        <dbReference type="PROSITE-ProRule" id="PRU00023"/>
    </source>
</evidence>
<evidence type="ECO:0000313" key="6">
    <source>
        <dbReference type="Proteomes" id="UP000838878"/>
    </source>
</evidence>
<feature type="region of interest" description="Disordered" evidence="4">
    <location>
        <begin position="1457"/>
        <end position="1482"/>
    </location>
</feature>
<feature type="compositionally biased region" description="Basic and acidic residues" evidence="4">
    <location>
        <begin position="967"/>
        <end position="978"/>
    </location>
</feature>
<dbReference type="Gene3D" id="1.25.40.20">
    <property type="entry name" value="Ankyrin repeat-containing domain"/>
    <property type="match status" value="3"/>
</dbReference>
<feature type="region of interest" description="Disordered" evidence="4">
    <location>
        <begin position="1054"/>
        <end position="1083"/>
    </location>
</feature>
<dbReference type="Pfam" id="PF12796">
    <property type="entry name" value="Ank_2"/>
    <property type="match status" value="3"/>
</dbReference>
<feature type="compositionally biased region" description="Basic and acidic residues" evidence="4">
    <location>
        <begin position="1224"/>
        <end position="1242"/>
    </location>
</feature>
<dbReference type="SMART" id="SM00248">
    <property type="entry name" value="ANK"/>
    <property type="match status" value="11"/>
</dbReference>
<feature type="non-terminal residue" evidence="5">
    <location>
        <position position="1482"/>
    </location>
</feature>
<feature type="compositionally biased region" description="Basic and acidic residues" evidence="4">
    <location>
        <begin position="1175"/>
        <end position="1184"/>
    </location>
</feature>
<feature type="compositionally biased region" description="Basic residues" evidence="4">
    <location>
        <begin position="667"/>
        <end position="677"/>
    </location>
</feature>
<feature type="region of interest" description="Disordered" evidence="4">
    <location>
        <begin position="791"/>
        <end position="993"/>
    </location>
</feature>
<feature type="repeat" description="ANK" evidence="3">
    <location>
        <begin position="128"/>
        <end position="160"/>
    </location>
</feature>
<dbReference type="PANTHER" id="PTHR24161">
    <property type="entry name" value="ANK_REP_REGION DOMAIN-CONTAINING PROTEIN-RELATED"/>
    <property type="match status" value="1"/>
</dbReference>
<evidence type="ECO:0000256" key="2">
    <source>
        <dbReference type="ARBA" id="ARBA00023043"/>
    </source>
</evidence>
<dbReference type="EMBL" id="OV170227">
    <property type="protein sequence ID" value="CAH0728444.1"/>
    <property type="molecule type" value="Genomic_DNA"/>
</dbReference>
<evidence type="ECO:0000256" key="4">
    <source>
        <dbReference type="SAM" id="MobiDB-lite"/>
    </source>
</evidence>
<feature type="compositionally biased region" description="Basic residues" evidence="4">
    <location>
        <begin position="611"/>
        <end position="622"/>
    </location>
</feature>
<evidence type="ECO:0000313" key="5">
    <source>
        <dbReference type="EMBL" id="CAH0728444.1"/>
    </source>
</evidence>
<dbReference type="PANTHER" id="PTHR24161:SF121">
    <property type="entry name" value="M-PHASE PHOSPHOPROTEIN 8"/>
    <property type="match status" value="1"/>
</dbReference>
<accession>A0A8J9YF24</accession>
<evidence type="ECO:0000256" key="1">
    <source>
        <dbReference type="ARBA" id="ARBA00022737"/>
    </source>
</evidence>
<feature type="region of interest" description="Disordered" evidence="4">
    <location>
        <begin position="520"/>
        <end position="750"/>
    </location>
</feature>
<dbReference type="PROSITE" id="PS50297">
    <property type="entry name" value="ANK_REP_REGION"/>
    <property type="match status" value="7"/>
</dbReference>
<dbReference type="Pfam" id="PF00023">
    <property type="entry name" value="Ank"/>
    <property type="match status" value="1"/>
</dbReference>
<dbReference type="Proteomes" id="UP000838878">
    <property type="component" value="Chromosome 7"/>
</dbReference>
<dbReference type="PROSITE" id="PS50088">
    <property type="entry name" value="ANK_REPEAT"/>
    <property type="match status" value="8"/>
</dbReference>
<gene>
    <name evidence="5" type="ORF">BINO364_LOCUS13660</name>
</gene>
<feature type="compositionally biased region" description="Polar residues" evidence="4">
    <location>
        <begin position="1464"/>
        <end position="1482"/>
    </location>
</feature>
<keyword evidence="1" id="KW-0677">Repeat</keyword>
<feature type="repeat" description="ANK" evidence="3">
    <location>
        <begin position="241"/>
        <end position="273"/>
    </location>
</feature>
<feature type="compositionally biased region" description="Low complexity" evidence="4">
    <location>
        <begin position="654"/>
        <end position="663"/>
    </location>
</feature>
<name>A0A8J9YF24_9NEOP</name>
<feature type="compositionally biased region" description="Basic and acidic residues" evidence="4">
    <location>
        <begin position="522"/>
        <end position="545"/>
    </location>
</feature>
<keyword evidence="6" id="KW-1185">Reference proteome</keyword>
<dbReference type="PRINTS" id="PR01415">
    <property type="entry name" value="ANKYRIN"/>
</dbReference>
<feature type="compositionally biased region" description="Basic and acidic residues" evidence="4">
    <location>
        <begin position="678"/>
        <end position="687"/>
    </location>
</feature>
<feature type="region of interest" description="Disordered" evidence="4">
    <location>
        <begin position="1156"/>
        <end position="1197"/>
    </location>
</feature>
<feature type="compositionally biased region" description="Basic residues" evidence="4">
    <location>
        <begin position="1157"/>
        <end position="1173"/>
    </location>
</feature>
<feature type="compositionally biased region" description="Polar residues" evidence="4">
    <location>
        <begin position="1063"/>
        <end position="1074"/>
    </location>
</feature>
<feature type="repeat" description="ANK" evidence="3">
    <location>
        <begin position="408"/>
        <end position="440"/>
    </location>
</feature>
<proteinExistence type="predicted"/>
<sequence>MERRAVSGRGEPIPSILKKSKKHRAGDLVDKSTKIKREKNSSKKGDVNIPLPQGCTPLMYACQQANYKSVVETLNKDPSSVRVRDRGLRCALHYCASSGAGASQAARAACADRVLMAAPALADARDADGLTPLHLAVVHGNVPLVQTLLAAGADVNAKDNEQHTVVHWATVCGEVGALRAVLAAGADAATPDQHGGYPLHYAAQMCGAPAATDHQSRGAALEVLRALVREGGARVEVRDADGRTPLLWAASAGSAAAVLALHQAGASVDDSDRDGLTALHCAAARGHTEALETLVGLCGARVDVADSHGCTPLHYAAALGHADATSALLVHGADSHRQDRRGRSPAHTAAAKGQIETVRILGARGANLWLRNSKGDLPLHEAVASGRRELVKWLLDGRPSQVNATNHEGRTPLHIAAATDNADLCRLLLDRGAEINPVARSSKNEPLTPLDCATSRGHRSTAKYLQMHGGLPSSKLSNTQIVIDGAQITGLPTRKVTSTKIDVRDRIRIEKREVVELSSPAMDKRKTIDDHDIESKSSSSSEDKKNIRRAHKKYSDRYSERRKKVVEKQKSFSDGYDSEFEGNEKYKERKLKVKKESRAKKNRSKSEPSRRSKSSPRYHSRYTRSTSESSSETSSCAKRRKSKRHRKRSKRKSSSTSSSSSELSARHSTKQRAKKTSIHIENDDIKQKVNITKYKNIEQPQGTEVEEKETITTKTQPSVASTDGQPVKEPQMLKTKTHSETETDTLSVKTNMVITEAQIHMERESTQHGSSELTVTVDSSNNVSIETANLSVTHKDVSEEIKEEDKTQIPQIDRENATSLSKEDSEMKSEELKSDTITENVLEAGSKELIDKESIDDKSKEIKDISETKLETVNHDEVDSEQSKDLEKESESVDKRMDEKASIGGSEKKKDKESSRSGSSETRKTSFQVLSGPDEIDKEKKDETLPDINKEKGVSLDKGSPSVSFSNKDEVFKIKDSENESEQVLGDNNESGMDVEKVESKAILDNEIIQAKEKEIVTPSTNGEKDLIPDKGIITIFDDTSFKDRGLQEVISQDEEKEYDTDLPTTQISPSRASKFSKDSQLSSRKSSIYETESYKVLSDTIDTADLSPGILKKSRSLIDEEHNINEEILRKDSSFGRIPSISDNEIYYSHSEANGRRKRFRKKGRMKSRLTIRSKSENSERGYESSGLLDSGFEPSPRPVQRCIMSPRLNAYYQQRKSARNIGKTDSKIPVRKPGDKKAVDMKSVTQRIQTNMRRYYCERKIFQHLLELKRLQIRTSKANEAVLVKRAIDEYNKSSLSNVGLGLYNSTDYSFSSFEKFLYDSLRKLQKSGKRHLDKLPEKPIDFDYGESELYKMSGIPDNPCLCTSKTHRCFHAVHAYTGIPCSAYIPYKWNHHTMPKPATAGTSKSRGFLPKINSKPPSGKAHVTLEVSHGSERQLIALPAERLDRNKRYYVTFTVKGSEPPSDNDNASPKSSKTVRSLD</sequence>
<feature type="compositionally biased region" description="Basic residues" evidence="4">
    <location>
        <begin position="588"/>
        <end position="603"/>
    </location>
</feature>
<feature type="repeat" description="ANK" evidence="3">
    <location>
        <begin position="274"/>
        <end position="307"/>
    </location>
</feature>
<keyword evidence="2 3" id="KW-0040">ANK repeat</keyword>
<feature type="repeat" description="ANK" evidence="3">
    <location>
        <begin position="341"/>
        <end position="373"/>
    </location>
</feature>
<feature type="region of interest" description="Disordered" evidence="4">
    <location>
        <begin position="1"/>
        <end position="28"/>
    </location>
</feature>
<dbReference type="InterPro" id="IPR036770">
    <property type="entry name" value="Ankyrin_rpt-contain_sf"/>
</dbReference>
<feature type="compositionally biased region" description="Low complexity" evidence="4">
    <location>
        <begin position="623"/>
        <end position="636"/>
    </location>
</feature>
<feature type="compositionally biased region" description="Basic and acidic residues" evidence="4">
    <location>
        <begin position="935"/>
        <end position="955"/>
    </location>
</feature>
<reference evidence="5" key="1">
    <citation type="submission" date="2021-12" db="EMBL/GenBank/DDBJ databases">
        <authorList>
            <person name="Martin H S."/>
        </authorList>
    </citation>
    <scope>NUCLEOTIDE SEQUENCE</scope>
</reference>
<feature type="compositionally biased region" description="Basic and acidic residues" evidence="4">
    <location>
        <begin position="793"/>
        <end position="836"/>
    </location>
</feature>
<dbReference type="Pfam" id="PF13637">
    <property type="entry name" value="Ank_4"/>
    <property type="match status" value="1"/>
</dbReference>
<dbReference type="SUPFAM" id="SSF48403">
    <property type="entry name" value="Ankyrin repeat"/>
    <property type="match status" value="2"/>
</dbReference>
<feature type="repeat" description="ANK" evidence="3">
    <location>
        <begin position="308"/>
        <end position="340"/>
    </location>
</feature>
<feature type="compositionally biased region" description="Basic and acidic residues" evidence="4">
    <location>
        <begin position="845"/>
        <end position="915"/>
    </location>
</feature>
<feature type="repeat" description="ANK" evidence="3">
    <location>
        <begin position="53"/>
        <end position="86"/>
    </location>
</feature>